<dbReference type="KEGG" id="ahat:ADCFC_21830"/>
<evidence type="ECO:0000256" key="2">
    <source>
        <dbReference type="ARBA" id="ARBA00022692"/>
    </source>
</evidence>
<comment type="subcellular location">
    <subcellularLocation>
        <location evidence="1">Membrane</location>
        <topology evidence="1">Multi-pass membrane protein</topology>
    </subcellularLocation>
</comment>
<evidence type="ECO:0000256" key="3">
    <source>
        <dbReference type="ARBA" id="ARBA00022989"/>
    </source>
</evidence>
<dbReference type="Pfam" id="PF00860">
    <property type="entry name" value="Xan_ur_permease"/>
    <property type="match status" value="1"/>
</dbReference>
<dbReference type="AlphaFoldDB" id="A0A6F8SP64"/>
<protein>
    <recommendedName>
        <fullName evidence="8">Uracil permease</fullName>
    </recommendedName>
</protein>
<keyword evidence="3 5" id="KW-1133">Transmembrane helix</keyword>
<proteinExistence type="predicted"/>
<organism evidence="6 7">
    <name type="scientific">Adlercreutzia hattorii</name>
    <dbReference type="NCBI Taxonomy" id="2707299"/>
    <lineage>
        <taxon>Bacteria</taxon>
        <taxon>Bacillati</taxon>
        <taxon>Actinomycetota</taxon>
        <taxon>Coriobacteriia</taxon>
        <taxon>Eggerthellales</taxon>
        <taxon>Eggerthellaceae</taxon>
        <taxon>Adlercreutzia</taxon>
    </lineage>
</organism>
<keyword evidence="7" id="KW-1185">Reference proteome</keyword>
<dbReference type="RefSeq" id="WP_197745954.1">
    <property type="nucleotide sequence ID" value="NZ_AP022829.1"/>
</dbReference>
<keyword evidence="4 5" id="KW-0472">Membrane</keyword>
<accession>A0A6F8SP64</accession>
<dbReference type="EMBL" id="AP022829">
    <property type="protein sequence ID" value="BCA89564.1"/>
    <property type="molecule type" value="Genomic_DNA"/>
</dbReference>
<keyword evidence="2 5" id="KW-0812">Transmembrane</keyword>
<sequence length="67" mass="7187">MGGKAVDIEEKIPWYRAFPLGLQHFLSMFGATVLVPTLMGFSPSVSVMCSGIGTALLCFGARYWGTA</sequence>
<gene>
    <name evidence="6" type="ORF">ADCFC_20610</name>
</gene>
<dbReference type="InterPro" id="IPR006043">
    <property type="entry name" value="NCS2"/>
</dbReference>
<evidence type="ECO:0000256" key="5">
    <source>
        <dbReference type="SAM" id="Phobius"/>
    </source>
</evidence>
<dbReference type="Proteomes" id="UP000501727">
    <property type="component" value="Chromosome"/>
</dbReference>
<feature type="transmembrane region" description="Helical" evidence="5">
    <location>
        <begin position="45"/>
        <end position="64"/>
    </location>
</feature>
<dbReference type="GO" id="GO:0016020">
    <property type="term" value="C:membrane"/>
    <property type="evidence" value="ECO:0007669"/>
    <property type="project" value="UniProtKB-SubCell"/>
</dbReference>
<name>A0A6F8SP64_9ACTN</name>
<dbReference type="GO" id="GO:0015205">
    <property type="term" value="F:nucleobase transmembrane transporter activity"/>
    <property type="evidence" value="ECO:0007669"/>
    <property type="project" value="UniProtKB-ARBA"/>
</dbReference>
<evidence type="ECO:0000313" key="7">
    <source>
        <dbReference type="Proteomes" id="UP000501727"/>
    </source>
</evidence>
<reference evidence="7" key="1">
    <citation type="journal article" date="2020" name="Microbiol. Resour. Announc.">
        <title>Complete Genome Sequence of Adlercreutzia sp. Strain 8CFCBH1, a Potent Producer of Equol, Isolated from Healthy Japanese Feces.</title>
        <authorList>
            <person name="Ogata Y."/>
            <person name="Sakamoto M."/>
            <person name="Ohkuma M."/>
            <person name="Hattori M."/>
            <person name="Suda W."/>
        </authorList>
    </citation>
    <scope>NUCLEOTIDE SEQUENCE [LARGE SCALE GENOMIC DNA]</scope>
    <source>
        <strain evidence="7">8CFCBH1</strain>
    </source>
</reference>
<evidence type="ECO:0000313" key="6">
    <source>
        <dbReference type="EMBL" id="BCA89564.1"/>
    </source>
</evidence>
<reference evidence="7" key="2">
    <citation type="submission" date="2020-03" db="EMBL/GenBank/DDBJ databases">
        <title>Complete Genome Sequence of Adlercreutzia sp. strain 8CFCBH1 Producing Equol, Isolated from Healthy Japanese Feces.</title>
        <authorList>
            <person name="Ogata Y."/>
            <person name="Sakamoto M."/>
            <person name="Ohkuma M."/>
            <person name="Hattori M."/>
            <person name="Suda W."/>
        </authorList>
    </citation>
    <scope>NUCLEOTIDE SEQUENCE [LARGE SCALE GENOMIC DNA]</scope>
    <source>
        <strain evidence="7">8CFCBH1</strain>
    </source>
</reference>
<evidence type="ECO:0008006" key="8">
    <source>
        <dbReference type="Google" id="ProtNLM"/>
    </source>
</evidence>
<feature type="transmembrane region" description="Helical" evidence="5">
    <location>
        <begin position="20"/>
        <end position="39"/>
    </location>
</feature>
<evidence type="ECO:0000256" key="1">
    <source>
        <dbReference type="ARBA" id="ARBA00004141"/>
    </source>
</evidence>
<evidence type="ECO:0000256" key="4">
    <source>
        <dbReference type="ARBA" id="ARBA00023136"/>
    </source>
</evidence>